<gene>
    <name evidence="1" type="ORF">C8F04DRAFT_882825</name>
</gene>
<sequence length="125" mass="13334">SLNNPHGMCGVTSGGKYDHKRGGHIFFKQLKLVCEFPSGFTVLLLSGACEHGNTAIQKGETRYSMTQYAAGALFRWQAYGCQSAKLLLAKPGGAALKAKFDGEPGARAAWALGLLSEADELEADR</sequence>
<reference evidence="1" key="1">
    <citation type="submission" date="2023-03" db="EMBL/GenBank/DDBJ databases">
        <title>Massive genome expansion in bonnet fungi (Mycena s.s.) driven by repeated elements and novel gene families across ecological guilds.</title>
        <authorList>
            <consortium name="Lawrence Berkeley National Laboratory"/>
            <person name="Harder C.B."/>
            <person name="Miyauchi S."/>
            <person name="Viragh M."/>
            <person name="Kuo A."/>
            <person name="Thoen E."/>
            <person name="Andreopoulos B."/>
            <person name="Lu D."/>
            <person name="Skrede I."/>
            <person name="Drula E."/>
            <person name="Henrissat B."/>
            <person name="Morin E."/>
            <person name="Kohler A."/>
            <person name="Barry K."/>
            <person name="LaButti K."/>
            <person name="Morin E."/>
            <person name="Salamov A."/>
            <person name="Lipzen A."/>
            <person name="Mereny Z."/>
            <person name="Hegedus B."/>
            <person name="Baldrian P."/>
            <person name="Stursova M."/>
            <person name="Weitz H."/>
            <person name="Taylor A."/>
            <person name="Grigoriev I.V."/>
            <person name="Nagy L.G."/>
            <person name="Martin F."/>
            <person name="Kauserud H."/>
        </authorList>
    </citation>
    <scope>NUCLEOTIDE SEQUENCE</scope>
    <source>
        <strain evidence="1">CBHHK200</strain>
    </source>
</reference>
<dbReference type="AlphaFoldDB" id="A0AAD6SJA7"/>
<proteinExistence type="predicted"/>
<dbReference type="Proteomes" id="UP001218188">
    <property type="component" value="Unassembled WGS sequence"/>
</dbReference>
<organism evidence="1 2">
    <name type="scientific">Mycena alexandri</name>
    <dbReference type="NCBI Taxonomy" id="1745969"/>
    <lineage>
        <taxon>Eukaryota</taxon>
        <taxon>Fungi</taxon>
        <taxon>Dikarya</taxon>
        <taxon>Basidiomycota</taxon>
        <taxon>Agaricomycotina</taxon>
        <taxon>Agaricomycetes</taxon>
        <taxon>Agaricomycetidae</taxon>
        <taxon>Agaricales</taxon>
        <taxon>Marasmiineae</taxon>
        <taxon>Mycenaceae</taxon>
        <taxon>Mycena</taxon>
    </lineage>
</organism>
<dbReference type="Gene3D" id="3.60.130.30">
    <property type="match status" value="1"/>
</dbReference>
<accession>A0AAD6SJA7</accession>
<evidence type="ECO:0000313" key="1">
    <source>
        <dbReference type="EMBL" id="KAJ7027145.1"/>
    </source>
</evidence>
<feature type="non-terminal residue" evidence="1">
    <location>
        <position position="125"/>
    </location>
</feature>
<evidence type="ECO:0000313" key="2">
    <source>
        <dbReference type="Proteomes" id="UP001218188"/>
    </source>
</evidence>
<keyword evidence="2" id="KW-1185">Reference proteome</keyword>
<feature type="non-terminal residue" evidence="1">
    <location>
        <position position="1"/>
    </location>
</feature>
<dbReference type="EMBL" id="JARJCM010000128">
    <property type="protein sequence ID" value="KAJ7027145.1"/>
    <property type="molecule type" value="Genomic_DNA"/>
</dbReference>
<protein>
    <submittedName>
        <fullName evidence="1">Uncharacterized protein</fullName>
    </submittedName>
</protein>
<comment type="caution">
    <text evidence="1">The sequence shown here is derived from an EMBL/GenBank/DDBJ whole genome shotgun (WGS) entry which is preliminary data.</text>
</comment>
<name>A0AAD6SJA7_9AGAR</name>